<dbReference type="HOGENOM" id="CLU_2417500_0_0_1"/>
<dbReference type="Gramene" id="PGSC0003DMT400025288">
    <property type="protein sequence ID" value="PGSC0003DMT400025288"/>
    <property type="gene ID" value="PGSC0003DMG400009765"/>
</dbReference>
<reference evidence="3" key="1">
    <citation type="journal article" date="2011" name="Nature">
        <title>Genome sequence and analysis of the tuber crop potato.</title>
        <authorList>
            <consortium name="The Potato Genome Sequencing Consortium"/>
        </authorList>
    </citation>
    <scope>NUCLEOTIDE SEQUENCE [LARGE SCALE GENOMIC DNA]</scope>
    <source>
        <strain evidence="3">cv. DM1-3 516 R44</strain>
    </source>
</reference>
<sequence length="92" mass="9907">MGKTGVPGALRGASRKTSEGWGGALWLARRPGAQTSEAPSWGSERGGAPVPCPGLRIVDCHGNKLDGNPWKVVKEEVTDEKKYYKLTKLIFV</sequence>
<protein>
    <submittedName>
        <fullName evidence="2">Uncharacterized protein</fullName>
    </submittedName>
</protein>
<dbReference type="Proteomes" id="UP000011115">
    <property type="component" value="Unassembled WGS sequence"/>
</dbReference>
<reference evidence="2" key="2">
    <citation type="submission" date="2015-06" db="UniProtKB">
        <authorList>
            <consortium name="EnsemblPlants"/>
        </authorList>
    </citation>
    <scope>IDENTIFICATION</scope>
    <source>
        <strain evidence="2">DM1-3 516 R44</strain>
    </source>
</reference>
<dbReference type="EnsemblPlants" id="PGSC0003DMT400025288">
    <property type="protein sequence ID" value="PGSC0003DMT400025288"/>
    <property type="gene ID" value="PGSC0003DMG400009765"/>
</dbReference>
<keyword evidence="3" id="KW-1185">Reference proteome</keyword>
<evidence type="ECO:0000313" key="2">
    <source>
        <dbReference type="EnsemblPlants" id="PGSC0003DMT400025288"/>
    </source>
</evidence>
<evidence type="ECO:0000256" key="1">
    <source>
        <dbReference type="SAM" id="MobiDB-lite"/>
    </source>
</evidence>
<proteinExistence type="predicted"/>
<dbReference type="AlphaFoldDB" id="M1AL96"/>
<dbReference type="InParanoid" id="M1AL96"/>
<accession>M1AL96</accession>
<feature type="region of interest" description="Disordered" evidence="1">
    <location>
        <begin position="1"/>
        <end position="22"/>
    </location>
</feature>
<evidence type="ECO:0000313" key="3">
    <source>
        <dbReference type="Proteomes" id="UP000011115"/>
    </source>
</evidence>
<dbReference type="PaxDb" id="4113-PGSC0003DMT400025288"/>
<organism evidence="2 3">
    <name type="scientific">Solanum tuberosum</name>
    <name type="common">Potato</name>
    <dbReference type="NCBI Taxonomy" id="4113"/>
    <lineage>
        <taxon>Eukaryota</taxon>
        <taxon>Viridiplantae</taxon>
        <taxon>Streptophyta</taxon>
        <taxon>Embryophyta</taxon>
        <taxon>Tracheophyta</taxon>
        <taxon>Spermatophyta</taxon>
        <taxon>Magnoliopsida</taxon>
        <taxon>eudicotyledons</taxon>
        <taxon>Gunneridae</taxon>
        <taxon>Pentapetalae</taxon>
        <taxon>asterids</taxon>
        <taxon>lamiids</taxon>
        <taxon>Solanales</taxon>
        <taxon>Solanaceae</taxon>
        <taxon>Solanoideae</taxon>
        <taxon>Solaneae</taxon>
        <taxon>Solanum</taxon>
    </lineage>
</organism>
<name>M1AL96_SOLTU</name>